<evidence type="ECO:0000313" key="11">
    <source>
        <dbReference type="Proteomes" id="UP000325291"/>
    </source>
</evidence>
<evidence type="ECO:0000256" key="5">
    <source>
        <dbReference type="ARBA" id="ARBA00022692"/>
    </source>
</evidence>
<comment type="subcellular location">
    <subcellularLocation>
        <location evidence="1">Cell inner membrane</location>
        <topology evidence="1">Multi-pass membrane protein</topology>
    </subcellularLocation>
    <subcellularLocation>
        <location evidence="8">Cell membrane</location>
        <topology evidence="8">Multi-pass membrane protein</topology>
    </subcellularLocation>
</comment>
<dbReference type="InterPro" id="IPR035906">
    <property type="entry name" value="MetI-like_sf"/>
</dbReference>
<evidence type="ECO:0000256" key="2">
    <source>
        <dbReference type="ARBA" id="ARBA00022448"/>
    </source>
</evidence>
<feature type="transmembrane region" description="Helical" evidence="8">
    <location>
        <begin position="239"/>
        <end position="261"/>
    </location>
</feature>
<dbReference type="GO" id="GO:0005886">
    <property type="term" value="C:plasma membrane"/>
    <property type="evidence" value="ECO:0007669"/>
    <property type="project" value="UniProtKB-SubCell"/>
</dbReference>
<sequence length="274" mass="30106">MISSRPRRLTVILTVLIAIFMLMPLLAVVPVSFTPKRFLSVPTGELSLRHYRTLIEDREWIEGIWLSLRIGVLSAAFSTALATFFSLGIWMFRPRFAGVLMGLALLPMVAPPVVSALTLYFFLITLSNFNGIVAYDTMFGVALAHSVMIVPFAVVLVSVSLAQVDRRMDLAARAMGAGLGTRIFKVILPNIKFGVIAAFLLTFVLSWEEIAVTIFITSVDAVTLPRLMWQGLRDNIDPAIAAISVVLILIVIVVVVGKTVVQKLMKKRRAAPHG</sequence>
<feature type="transmembrane region" description="Helical" evidence="8">
    <location>
        <begin position="99"/>
        <end position="123"/>
    </location>
</feature>
<dbReference type="Proteomes" id="UP000325291">
    <property type="component" value="Unassembled WGS sequence"/>
</dbReference>
<keyword evidence="4" id="KW-0997">Cell inner membrane</keyword>
<protein>
    <submittedName>
        <fullName evidence="10">ABC transporter permease</fullName>
    </submittedName>
</protein>
<organism evidence="10 11">
    <name type="scientific">Aquicoccus porphyridii</name>
    <dbReference type="NCBI Taxonomy" id="1852029"/>
    <lineage>
        <taxon>Bacteria</taxon>
        <taxon>Pseudomonadati</taxon>
        <taxon>Pseudomonadota</taxon>
        <taxon>Alphaproteobacteria</taxon>
        <taxon>Rhodobacterales</taxon>
        <taxon>Paracoccaceae</taxon>
        <taxon>Aquicoccus</taxon>
    </lineage>
</organism>
<dbReference type="PANTHER" id="PTHR43357">
    <property type="entry name" value="INNER MEMBRANE ABC TRANSPORTER PERMEASE PROTEIN YDCV"/>
    <property type="match status" value="1"/>
</dbReference>
<feature type="transmembrane region" description="Helical" evidence="8">
    <location>
        <begin position="70"/>
        <end position="92"/>
    </location>
</feature>
<dbReference type="EMBL" id="VINQ01000015">
    <property type="protein sequence ID" value="KAA0912176.1"/>
    <property type="molecule type" value="Genomic_DNA"/>
</dbReference>
<dbReference type="Gene3D" id="1.10.3720.10">
    <property type="entry name" value="MetI-like"/>
    <property type="match status" value="1"/>
</dbReference>
<keyword evidence="11" id="KW-1185">Reference proteome</keyword>
<evidence type="ECO:0000256" key="4">
    <source>
        <dbReference type="ARBA" id="ARBA00022519"/>
    </source>
</evidence>
<keyword evidence="5 8" id="KW-0812">Transmembrane</keyword>
<dbReference type="PANTHER" id="PTHR43357:SF4">
    <property type="entry name" value="INNER MEMBRANE ABC TRANSPORTER PERMEASE PROTEIN YDCV"/>
    <property type="match status" value="1"/>
</dbReference>
<keyword evidence="2 8" id="KW-0813">Transport</keyword>
<dbReference type="PROSITE" id="PS50928">
    <property type="entry name" value="ABC_TM1"/>
    <property type="match status" value="1"/>
</dbReference>
<dbReference type="Pfam" id="PF00528">
    <property type="entry name" value="BPD_transp_1"/>
    <property type="match status" value="1"/>
</dbReference>
<name>A0A5A9Z4Q1_9RHOB</name>
<dbReference type="GO" id="GO:0055085">
    <property type="term" value="P:transmembrane transport"/>
    <property type="evidence" value="ECO:0007669"/>
    <property type="project" value="InterPro"/>
</dbReference>
<accession>A0A5A9Z4Q1</accession>
<gene>
    <name evidence="10" type="ORF">FLO80_16315</name>
</gene>
<dbReference type="RefSeq" id="WP_111367802.1">
    <property type="nucleotide sequence ID" value="NZ_VINQ01000015.1"/>
</dbReference>
<dbReference type="CDD" id="cd06261">
    <property type="entry name" value="TM_PBP2"/>
    <property type="match status" value="1"/>
</dbReference>
<keyword evidence="6 8" id="KW-1133">Transmembrane helix</keyword>
<evidence type="ECO:0000256" key="8">
    <source>
        <dbReference type="RuleBase" id="RU363032"/>
    </source>
</evidence>
<proteinExistence type="inferred from homology"/>
<reference evidence="10 11" key="1">
    <citation type="submission" date="2019-07" db="EMBL/GenBank/DDBJ databases">
        <title>Aquicoccus porphyridii gen. nov., sp. nov., isolated from a small marine red alga, Porphyridium marinum.</title>
        <authorList>
            <person name="Liu L."/>
        </authorList>
    </citation>
    <scope>NUCLEOTIDE SEQUENCE [LARGE SCALE GENOMIC DNA]</scope>
    <source>
        <strain evidence="10 11">L1 8-17</strain>
    </source>
</reference>
<dbReference type="InterPro" id="IPR000515">
    <property type="entry name" value="MetI-like"/>
</dbReference>
<comment type="similarity">
    <text evidence="8">Belongs to the binding-protein-dependent transport system permease family.</text>
</comment>
<evidence type="ECO:0000256" key="3">
    <source>
        <dbReference type="ARBA" id="ARBA00022475"/>
    </source>
</evidence>
<evidence type="ECO:0000256" key="7">
    <source>
        <dbReference type="ARBA" id="ARBA00023136"/>
    </source>
</evidence>
<feature type="transmembrane region" description="Helical" evidence="8">
    <location>
        <begin position="193"/>
        <end position="219"/>
    </location>
</feature>
<feature type="transmembrane region" description="Helical" evidence="8">
    <location>
        <begin position="12"/>
        <end position="33"/>
    </location>
</feature>
<evidence type="ECO:0000313" key="10">
    <source>
        <dbReference type="EMBL" id="KAA0912176.1"/>
    </source>
</evidence>
<dbReference type="SUPFAM" id="SSF161098">
    <property type="entry name" value="MetI-like"/>
    <property type="match status" value="1"/>
</dbReference>
<evidence type="ECO:0000256" key="6">
    <source>
        <dbReference type="ARBA" id="ARBA00022989"/>
    </source>
</evidence>
<evidence type="ECO:0000256" key="1">
    <source>
        <dbReference type="ARBA" id="ARBA00004429"/>
    </source>
</evidence>
<comment type="caution">
    <text evidence="10">The sequence shown here is derived from an EMBL/GenBank/DDBJ whole genome shotgun (WGS) entry which is preliminary data.</text>
</comment>
<keyword evidence="7 8" id="KW-0472">Membrane</keyword>
<feature type="domain" description="ABC transmembrane type-1" evidence="9">
    <location>
        <begin position="64"/>
        <end position="258"/>
    </location>
</feature>
<feature type="transmembrane region" description="Helical" evidence="8">
    <location>
        <begin position="143"/>
        <end position="164"/>
    </location>
</feature>
<dbReference type="AlphaFoldDB" id="A0A5A9Z4Q1"/>
<evidence type="ECO:0000259" key="9">
    <source>
        <dbReference type="PROSITE" id="PS50928"/>
    </source>
</evidence>
<keyword evidence="3" id="KW-1003">Cell membrane</keyword>